<feature type="region of interest" description="Disordered" evidence="1">
    <location>
        <begin position="1415"/>
        <end position="1454"/>
    </location>
</feature>
<evidence type="ECO:0000259" key="3">
    <source>
        <dbReference type="Pfam" id="PF25066"/>
    </source>
</evidence>
<dbReference type="PANTHER" id="PTHR12616:SF8">
    <property type="entry name" value="VACUOLAR PROTEIN SORTING-ASSOCIATED PROTEIN 8 HOMOLOG"/>
    <property type="match status" value="1"/>
</dbReference>
<dbReference type="PANTHER" id="PTHR12616">
    <property type="entry name" value="VACUOLAR PROTEIN SORTING VPS41"/>
    <property type="match status" value="1"/>
</dbReference>
<gene>
    <name evidence="4" type="ORF">K402DRAFT_326611</name>
</gene>
<feature type="region of interest" description="Disordered" evidence="1">
    <location>
        <begin position="1"/>
        <end position="51"/>
    </location>
</feature>
<feature type="domain" description="Vacuolar protein sorting-associated protein 8 central" evidence="2">
    <location>
        <begin position="631"/>
        <end position="829"/>
    </location>
</feature>
<evidence type="ECO:0000259" key="2">
    <source>
        <dbReference type="Pfam" id="PF12816"/>
    </source>
</evidence>
<dbReference type="Proteomes" id="UP000800041">
    <property type="component" value="Unassembled WGS sequence"/>
</dbReference>
<dbReference type="Pfam" id="PF12816">
    <property type="entry name" value="TPR_Vps8"/>
    <property type="match status" value="1"/>
</dbReference>
<dbReference type="GO" id="GO:0006623">
    <property type="term" value="P:protein targeting to vacuole"/>
    <property type="evidence" value="ECO:0007669"/>
    <property type="project" value="InterPro"/>
</dbReference>
<dbReference type="InterPro" id="IPR025941">
    <property type="entry name" value="Vps8_central_dom"/>
</dbReference>
<evidence type="ECO:0000313" key="4">
    <source>
        <dbReference type="EMBL" id="KAF1989589.1"/>
    </source>
</evidence>
<dbReference type="InterPro" id="IPR045111">
    <property type="entry name" value="Vps41/Vps8"/>
</dbReference>
<feature type="domain" description="VPS8-like TPR-like repeats" evidence="3">
    <location>
        <begin position="1172"/>
        <end position="1366"/>
    </location>
</feature>
<reference evidence="4" key="1">
    <citation type="journal article" date="2020" name="Stud. Mycol.">
        <title>101 Dothideomycetes genomes: a test case for predicting lifestyles and emergence of pathogens.</title>
        <authorList>
            <person name="Haridas S."/>
            <person name="Albert R."/>
            <person name="Binder M."/>
            <person name="Bloem J."/>
            <person name="Labutti K."/>
            <person name="Salamov A."/>
            <person name="Andreopoulos B."/>
            <person name="Baker S."/>
            <person name="Barry K."/>
            <person name="Bills G."/>
            <person name="Bluhm B."/>
            <person name="Cannon C."/>
            <person name="Castanera R."/>
            <person name="Culley D."/>
            <person name="Daum C."/>
            <person name="Ezra D."/>
            <person name="Gonzalez J."/>
            <person name="Henrissat B."/>
            <person name="Kuo A."/>
            <person name="Liang C."/>
            <person name="Lipzen A."/>
            <person name="Lutzoni F."/>
            <person name="Magnuson J."/>
            <person name="Mondo S."/>
            <person name="Nolan M."/>
            <person name="Ohm R."/>
            <person name="Pangilinan J."/>
            <person name="Park H.-J."/>
            <person name="Ramirez L."/>
            <person name="Alfaro M."/>
            <person name="Sun H."/>
            <person name="Tritt A."/>
            <person name="Yoshinaga Y."/>
            <person name="Zwiers L.-H."/>
            <person name="Turgeon B."/>
            <person name="Goodwin S."/>
            <person name="Spatafora J."/>
            <person name="Crous P."/>
            <person name="Grigoriev I."/>
        </authorList>
    </citation>
    <scope>NUCLEOTIDE SEQUENCE</scope>
    <source>
        <strain evidence="4">CBS 113979</strain>
    </source>
</reference>
<dbReference type="GO" id="GO:0005770">
    <property type="term" value="C:late endosome"/>
    <property type="evidence" value="ECO:0007669"/>
    <property type="project" value="TreeGrafter"/>
</dbReference>
<accession>A0A6G1H9A1</accession>
<dbReference type="EMBL" id="ML977144">
    <property type="protein sequence ID" value="KAF1989589.1"/>
    <property type="molecule type" value="Genomic_DNA"/>
</dbReference>
<dbReference type="SUPFAM" id="SSF50978">
    <property type="entry name" value="WD40 repeat-like"/>
    <property type="match status" value="1"/>
</dbReference>
<feature type="compositionally biased region" description="Polar residues" evidence="1">
    <location>
        <begin position="1"/>
        <end position="11"/>
    </location>
</feature>
<feature type="compositionally biased region" description="Polar residues" evidence="1">
    <location>
        <begin position="23"/>
        <end position="42"/>
    </location>
</feature>
<dbReference type="Pfam" id="PF25066">
    <property type="entry name" value="TPR_VPS8_2"/>
    <property type="match status" value="1"/>
</dbReference>
<keyword evidence="5" id="KW-1185">Reference proteome</keyword>
<name>A0A6G1H9A1_9PEZI</name>
<evidence type="ECO:0000256" key="1">
    <source>
        <dbReference type="SAM" id="MobiDB-lite"/>
    </source>
</evidence>
<evidence type="ECO:0000313" key="5">
    <source>
        <dbReference type="Proteomes" id="UP000800041"/>
    </source>
</evidence>
<feature type="compositionally biased region" description="Basic and acidic residues" evidence="1">
    <location>
        <begin position="1436"/>
        <end position="1454"/>
    </location>
</feature>
<sequence length="1506" mass="167718">MPGSPAESSFSIPDDTPSRRGSVLSTSTGSRPGSRLSISNSKRPGPFQPFERRFSSRLSSSAFLSPRAGSPAFLAPHSRQSSLSSNLFQNQDDSDTPQPPWEVVRWTKLKKITGQLFSEVGKRNFGRPTCLAVAANIAVGTSKGLVLIFDYHQTLVATIGLGTPAVESGGITALAISADHTTVAGGHASGHIFTWEIARPAKPFLHIPPLDRNTLSSRKGDGHVSDSAILHVGFLGTRHTALVSADEGGMAFSHLATRGLGAVARAVKTARLLGRYPPASAIEERPRKPSSVLAFSPLPLGNIERPTDTLGLTALLTPYLLVIVSTTPIAETQHKSPRPKEIEPHSAMSGCLAWFPAVKLKPAGNNNQPGVSKTKLVYCWSNILTILDIETTESSEKDKPADLHFKPRNRWRSEEAIVAVQWLSRSVLGVLTISQRLVILEDSTLRVTDSFDLLHKHINHQDLFSRQLQPVVEQLDEADTSLHGVVADAFYMSFRAYKGRLFLLGFNDVSIGTLSNWADRLLALMEEGDFIAAIDLATAYYTGDAERITVGLPEDDTARHTLVQEKLVEMLSASLKYTFANRQDDGESTQQKNLKDLVSSSFTACLSMSELELLFDDVYQAYASDGNTEGIFFEVLEPYILGEEIRTVPPDVLRDLVTFYDSKGRSSRLEEMICRLDTQAMDINQITILCRQHRLYDALIYVWNQAIDDYITPFIEVLTLLKTMMIEGEEDVDGESLHAPAMKIFPYLAFTFTGRVYPSGTSMDDTQASKAKSDLYGYLFSGREVEWPPGSNSRFSTQEDSSAEPSYPYLRLVLNFDTASFLSMLNEAFEDGFLNDAQNTQTNGSLARRSSSDGRANLLPTRQTIISILLEVMSSDEFGTNDTIYLDMFIARNLPKFPQFIVLPGSALREVVEGLCDFPSEEVAEDCQLSVEYLLSFYHPPDMRSLIPMFRNAGFFRVLKSVYRGAKQYADLLQTYFDDPEDQEEVFQCITDCLRINSGLTNKQTREFHGVMVRHAHDLTTIDAIKTAKSLRSYAPSLLKPILEGQGDDTYAQFVMLQTLLDPGGRDSTGSAERDQEYPQEVGELYVRLMCRYRPSHVAEYINGLRLSDLRLDHVLPAIEASEVVDAAVTLLARDGLMREAMQRLVKHVDTLKITLTTLIEDAPKESVSSVAIKEVLDAVHKYCKVGMWLCQTQTHSHRMSNPIQDRKDKFMESEENLDLDEFLWLELLDVLVSLTKDVTASIEGLDHYDPKHGASERAQITQSLRSALQQSFSAMLTSTNEIGRPAIEGRSRGDRSGGQANRSFLRILRSFLTRASRSSPSLSDLRAVLAEIFSAYTFEEKILNLANQFLDKDVFTHFSEAHELRQRGWRPRSQICEGCKKRVWGPGAGGDVWDAWEAKQEEEDSRKMLAKAAREGGEEARKLARGKGRAVSKIDTFRDSDHEESNDPAKKSTGKVKDPIVVFACRHMWHRSCLERATAQLEEREGDQTERGRFAQGTLRCPSCA</sequence>
<dbReference type="InterPro" id="IPR059070">
    <property type="entry name" value="TPR_VPS8_2"/>
</dbReference>
<dbReference type="GO" id="GO:0030897">
    <property type="term" value="C:HOPS complex"/>
    <property type="evidence" value="ECO:0007669"/>
    <property type="project" value="TreeGrafter"/>
</dbReference>
<proteinExistence type="predicted"/>
<dbReference type="Pfam" id="PF23410">
    <property type="entry name" value="Beta-prop_VPS8"/>
    <property type="match status" value="1"/>
</dbReference>
<dbReference type="OrthoDB" id="289913at2759"/>
<dbReference type="InterPro" id="IPR036322">
    <property type="entry name" value="WD40_repeat_dom_sf"/>
</dbReference>
<organism evidence="4 5">
    <name type="scientific">Aulographum hederae CBS 113979</name>
    <dbReference type="NCBI Taxonomy" id="1176131"/>
    <lineage>
        <taxon>Eukaryota</taxon>
        <taxon>Fungi</taxon>
        <taxon>Dikarya</taxon>
        <taxon>Ascomycota</taxon>
        <taxon>Pezizomycotina</taxon>
        <taxon>Dothideomycetes</taxon>
        <taxon>Pleosporomycetidae</taxon>
        <taxon>Aulographales</taxon>
        <taxon>Aulographaceae</taxon>
    </lineage>
</organism>
<dbReference type="GO" id="GO:0034058">
    <property type="term" value="P:endosomal vesicle fusion"/>
    <property type="evidence" value="ECO:0007669"/>
    <property type="project" value="TreeGrafter"/>
</dbReference>
<protein>
    <submittedName>
        <fullName evidence="4">Uncharacterized protein</fullName>
    </submittedName>
</protein>